<evidence type="ECO:0000313" key="3">
    <source>
        <dbReference type="Proteomes" id="UP001358586"/>
    </source>
</evidence>
<gene>
    <name evidence="2" type="ORF">PVK06_027386</name>
</gene>
<dbReference type="EMBL" id="JARKNE010000008">
    <property type="protein sequence ID" value="KAK5811992.1"/>
    <property type="molecule type" value="Genomic_DNA"/>
</dbReference>
<accession>A0ABR0P2P7</accession>
<feature type="domain" description="DUF4218" evidence="1">
    <location>
        <begin position="69"/>
        <end position="172"/>
    </location>
</feature>
<comment type="caution">
    <text evidence="2">The sequence shown here is derived from an EMBL/GenBank/DDBJ whole genome shotgun (WGS) entry which is preliminary data.</text>
</comment>
<name>A0ABR0P2P7_GOSAR</name>
<evidence type="ECO:0000313" key="2">
    <source>
        <dbReference type="EMBL" id="KAK5811992.1"/>
    </source>
</evidence>
<organism evidence="2 3">
    <name type="scientific">Gossypium arboreum</name>
    <name type="common">Tree cotton</name>
    <name type="synonym">Gossypium nanking</name>
    <dbReference type="NCBI Taxonomy" id="29729"/>
    <lineage>
        <taxon>Eukaryota</taxon>
        <taxon>Viridiplantae</taxon>
        <taxon>Streptophyta</taxon>
        <taxon>Embryophyta</taxon>
        <taxon>Tracheophyta</taxon>
        <taxon>Spermatophyta</taxon>
        <taxon>Magnoliopsida</taxon>
        <taxon>eudicotyledons</taxon>
        <taxon>Gunneridae</taxon>
        <taxon>Pentapetalae</taxon>
        <taxon>rosids</taxon>
        <taxon>malvids</taxon>
        <taxon>Malvales</taxon>
        <taxon>Malvaceae</taxon>
        <taxon>Malvoideae</taxon>
        <taxon>Gossypium</taxon>
    </lineage>
</organism>
<dbReference type="PANTHER" id="PTHR48258:SF15">
    <property type="entry name" value="OS02G0543900 PROTEIN"/>
    <property type="match status" value="1"/>
</dbReference>
<evidence type="ECO:0000259" key="1">
    <source>
        <dbReference type="Pfam" id="PF13960"/>
    </source>
</evidence>
<proteinExistence type="predicted"/>
<protein>
    <recommendedName>
        <fullName evidence="1">DUF4218 domain-containing protein</fullName>
    </recommendedName>
</protein>
<dbReference type="Proteomes" id="UP001358586">
    <property type="component" value="Chromosome 8"/>
</dbReference>
<sequence length="282" mass="32802">MGIRRDLHPQVLPNGKYQLLPSIFTMSKEEKEVFCMVLKDIKVPNAYPSNISRCVTSCIIELSNIMKAICGKVLDVEELEKVQDRAALTLCNLEKIFPPSFFNIMVHLLIHLPREAILGGLVFYRWMYPIEMFLRKMKSYCRNKHYPEASIAEGYFAEECMAFCSRYLEDVWSGKGVNDKVKWLSQGSNRVVKIYSAFIINGFRFHTKYRERMRRTQNCGFGVNSSITSYASARDNNPVEGNVEYYGLLTDIIELDYYGKWKVVLFQCDWVDVNTARRIKKD</sequence>
<reference evidence="2 3" key="1">
    <citation type="submission" date="2023-03" db="EMBL/GenBank/DDBJ databases">
        <title>WGS of Gossypium arboreum.</title>
        <authorList>
            <person name="Yu D."/>
        </authorList>
    </citation>
    <scope>NUCLEOTIDE SEQUENCE [LARGE SCALE GENOMIC DNA]</scope>
    <source>
        <tissue evidence="2">Leaf</tissue>
    </source>
</reference>
<keyword evidence="3" id="KW-1185">Reference proteome</keyword>
<dbReference type="InterPro" id="IPR025452">
    <property type="entry name" value="DUF4218"/>
</dbReference>
<dbReference type="Pfam" id="PF13960">
    <property type="entry name" value="DUF4218"/>
    <property type="match status" value="1"/>
</dbReference>
<dbReference type="PANTHER" id="PTHR48258">
    <property type="entry name" value="DUF4218 DOMAIN-CONTAINING PROTEIN-RELATED"/>
    <property type="match status" value="1"/>
</dbReference>